<keyword evidence="1" id="KW-1133">Transmembrane helix</keyword>
<accession>A0A382HKZ3</accession>
<dbReference type="AlphaFoldDB" id="A0A382HKZ3"/>
<evidence type="ECO:0000256" key="1">
    <source>
        <dbReference type="SAM" id="Phobius"/>
    </source>
</evidence>
<keyword evidence="1" id="KW-0472">Membrane</keyword>
<organism evidence="2">
    <name type="scientific">marine metagenome</name>
    <dbReference type="NCBI Taxonomy" id="408172"/>
    <lineage>
        <taxon>unclassified sequences</taxon>
        <taxon>metagenomes</taxon>
        <taxon>ecological metagenomes</taxon>
    </lineage>
</organism>
<feature type="transmembrane region" description="Helical" evidence="1">
    <location>
        <begin position="88"/>
        <end position="107"/>
    </location>
</feature>
<protein>
    <recommendedName>
        <fullName evidence="3">Glycosyltransferase RgtA/B/C/D-like domain-containing protein</fullName>
    </recommendedName>
</protein>
<feature type="non-terminal residue" evidence="2">
    <location>
        <position position="141"/>
    </location>
</feature>
<gene>
    <name evidence="2" type="ORF">METZ01_LOCUS240723</name>
</gene>
<proteinExistence type="predicted"/>
<name>A0A382HKZ3_9ZZZZ</name>
<reference evidence="2" key="1">
    <citation type="submission" date="2018-05" db="EMBL/GenBank/DDBJ databases">
        <authorList>
            <person name="Lanie J.A."/>
            <person name="Ng W.-L."/>
            <person name="Kazmierczak K.M."/>
            <person name="Andrzejewski T.M."/>
            <person name="Davidsen T.M."/>
            <person name="Wayne K.J."/>
            <person name="Tettelin H."/>
            <person name="Glass J.I."/>
            <person name="Rusch D."/>
            <person name="Podicherti R."/>
            <person name="Tsui H.-C.T."/>
            <person name="Winkler M.E."/>
        </authorList>
    </citation>
    <scope>NUCLEOTIDE SEQUENCE</scope>
</reference>
<evidence type="ECO:0000313" key="2">
    <source>
        <dbReference type="EMBL" id="SVB87869.1"/>
    </source>
</evidence>
<sequence length="141" mass="15890">MFEKIFNRRNLTIILGLIILVLVLFYPIVFSGKTFGSPDSLNPRGASIILQEMKKINGEFPLWQPWIFSGMPTADAFTYISSLYFPNYILNLFFLSSNLTQLLHLLFAGIGSYLLLRFIGLSCLSAFLGGSAFMITPFMIT</sequence>
<feature type="transmembrane region" description="Helical" evidence="1">
    <location>
        <begin position="12"/>
        <end position="30"/>
    </location>
</feature>
<evidence type="ECO:0008006" key="3">
    <source>
        <dbReference type="Google" id="ProtNLM"/>
    </source>
</evidence>
<dbReference type="EMBL" id="UINC01061856">
    <property type="protein sequence ID" value="SVB87869.1"/>
    <property type="molecule type" value="Genomic_DNA"/>
</dbReference>
<keyword evidence="1" id="KW-0812">Transmembrane</keyword>
<feature type="transmembrane region" description="Helical" evidence="1">
    <location>
        <begin position="114"/>
        <end position="140"/>
    </location>
</feature>